<comment type="function">
    <text evidence="1">This protein catalyzes the committed step to the synthesis of the acidic phospholipids.</text>
</comment>
<evidence type="ECO:0000256" key="18">
    <source>
        <dbReference type="RuleBase" id="RU003750"/>
    </source>
</evidence>
<dbReference type="PROSITE" id="PS00379">
    <property type="entry name" value="CDP_ALCOHOL_P_TRANSF"/>
    <property type="match status" value="1"/>
</dbReference>
<evidence type="ECO:0000256" key="5">
    <source>
        <dbReference type="ARBA" id="ARBA00010441"/>
    </source>
</evidence>
<dbReference type="InterPro" id="IPR004570">
    <property type="entry name" value="Phosphatidylglycerol_P_synth"/>
</dbReference>
<keyword evidence="12" id="KW-0443">Lipid metabolism</keyword>
<evidence type="ECO:0000256" key="17">
    <source>
        <dbReference type="NCBIfam" id="TIGR00560"/>
    </source>
</evidence>
<dbReference type="PANTHER" id="PTHR14269:SF62">
    <property type="entry name" value="CDP-DIACYLGLYCEROL--GLYCEROL-3-PHOSPHATE 3-PHOSPHATIDYLTRANSFERASE 1, CHLOROPLASTIC"/>
    <property type="match status" value="1"/>
</dbReference>
<dbReference type="PANTHER" id="PTHR14269">
    <property type="entry name" value="CDP-DIACYLGLYCEROL--GLYCEROL-3-PHOSPHATE 3-PHOSPHATIDYLTRANSFERASE-RELATED"/>
    <property type="match status" value="1"/>
</dbReference>
<dbReference type="NCBIfam" id="TIGR00560">
    <property type="entry name" value="pgsA"/>
    <property type="match status" value="1"/>
</dbReference>
<proteinExistence type="inferred from homology"/>
<protein>
    <recommendedName>
        <fullName evidence="7 17">CDP-diacylglycerol--glycerol-3-phosphate 3-phosphatidyltransferase</fullName>
        <ecNumber evidence="6 17">2.7.8.5</ecNumber>
    </recommendedName>
</protein>
<keyword evidence="9 18" id="KW-0808">Transferase</keyword>
<evidence type="ECO:0000256" key="11">
    <source>
        <dbReference type="ARBA" id="ARBA00022989"/>
    </source>
</evidence>
<feature type="transmembrane region" description="Helical" evidence="19">
    <location>
        <begin position="7"/>
        <end position="25"/>
    </location>
</feature>
<evidence type="ECO:0000256" key="14">
    <source>
        <dbReference type="ARBA" id="ARBA00023209"/>
    </source>
</evidence>
<dbReference type="InterPro" id="IPR043130">
    <property type="entry name" value="CDP-OH_PTrfase_TM_dom"/>
</dbReference>
<comment type="caution">
    <text evidence="20">The sequence shown here is derived from an EMBL/GenBank/DDBJ whole genome shotgun (WGS) entry which is preliminary data.</text>
</comment>
<keyword evidence="14" id="KW-0594">Phospholipid biosynthesis</keyword>
<keyword evidence="10 19" id="KW-0812">Transmembrane</keyword>
<gene>
    <name evidence="20" type="primary">pgsA</name>
    <name evidence="20" type="ORF">ACFSX3_12940</name>
</gene>
<feature type="transmembrane region" description="Helical" evidence="19">
    <location>
        <begin position="77"/>
        <end position="97"/>
    </location>
</feature>
<dbReference type="RefSeq" id="WP_209992282.1">
    <property type="nucleotide sequence ID" value="NZ_JBHUKY010000022.1"/>
</dbReference>
<comment type="similarity">
    <text evidence="5 18">Belongs to the CDP-alcohol phosphatidyltransferase class-I family.</text>
</comment>
<dbReference type="EC" id="2.7.8.5" evidence="6 17"/>
<keyword evidence="15" id="KW-1208">Phospholipid metabolism</keyword>
<comment type="pathway">
    <text evidence="3">Phospholipid metabolism; phosphatidylglycerol biosynthesis; phosphatidylglycerol from CDP-diacylglycerol: step 1/2.</text>
</comment>
<keyword evidence="21" id="KW-1185">Reference proteome</keyword>
<evidence type="ECO:0000256" key="2">
    <source>
        <dbReference type="ARBA" id="ARBA00004141"/>
    </source>
</evidence>
<evidence type="ECO:0000313" key="21">
    <source>
        <dbReference type="Proteomes" id="UP001597448"/>
    </source>
</evidence>
<dbReference type="InterPro" id="IPR050324">
    <property type="entry name" value="CDP-alcohol_PTase-I"/>
</dbReference>
<evidence type="ECO:0000256" key="13">
    <source>
        <dbReference type="ARBA" id="ARBA00023136"/>
    </source>
</evidence>
<dbReference type="EMBL" id="JBHUKY010000022">
    <property type="protein sequence ID" value="MFD2410786.1"/>
    <property type="molecule type" value="Genomic_DNA"/>
</dbReference>
<evidence type="ECO:0000256" key="12">
    <source>
        <dbReference type="ARBA" id="ARBA00023098"/>
    </source>
</evidence>
<dbReference type="InterPro" id="IPR000462">
    <property type="entry name" value="CDP-OH_P_trans"/>
</dbReference>
<dbReference type="GO" id="GO:0008444">
    <property type="term" value="F:CDP-diacylglycerol-glycerol-3-phosphate 3-phosphatidyltransferase activity"/>
    <property type="evidence" value="ECO:0007669"/>
    <property type="project" value="UniProtKB-EC"/>
</dbReference>
<dbReference type="PIRSF" id="PIRSF000847">
    <property type="entry name" value="Phos_ph_gly_syn"/>
    <property type="match status" value="1"/>
</dbReference>
<accession>A0ABW5F9X4</accession>
<dbReference type="Pfam" id="PF01066">
    <property type="entry name" value="CDP-OH_P_transf"/>
    <property type="match status" value="1"/>
</dbReference>
<keyword evidence="11 19" id="KW-1133">Transmembrane helix</keyword>
<evidence type="ECO:0000256" key="19">
    <source>
        <dbReference type="SAM" id="Phobius"/>
    </source>
</evidence>
<evidence type="ECO:0000256" key="1">
    <source>
        <dbReference type="ARBA" id="ARBA00003973"/>
    </source>
</evidence>
<evidence type="ECO:0000256" key="8">
    <source>
        <dbReference type="ARBA" id="ARBA00022516"/>
    </source>
</evidence>
<dbReference type="Gene3D" id="1.20.120.1760">
    <property type="match status" value="1"/>
</dbReference>
<reference evidence="21" key="1">
    <citation type="journal article" date="2019" name="Int. J. Syst. Evol. Microbiol.">
        <title>The Global Catalogue of Microorganisms (GCM) 10K type strain sequencing project: providing services to taxonomists for standard genome sequencing and annotation.</title>
        <authorList>
            <consortium name="The Broad Institute Genomics Platform"/>
            <consortium name="The Broad Institute Genome Sequencing Center for Infectious Disease"/>
            <person name="Wu L."/>
            <person name="Ma J."/>
        </authorList>
    </citation>
    <scope>NUCLEOTIDE SEQUENCE [LARGE SCALE GENOMIC DNA]</scope>
    <source>
        <strain evidence="21">CCM 8725</strain>
    </source>
</reference>
<comment type="subcellular location">
    <subcellularLocation>
        <location evidence="2">Membrane</location>
        <topology evidence="2">Multi-pass membrane protein</topology>
    </subcellularLocation>
</comment>
<evidence type="ECO:0000256" key="6">
    <source>
        <dbReference type="ARBA" id="ARBA00013170"/>
    </source>
</evidence>
<dbReference type="InterPro" id="IPR048254">
    <property type="entry name" value="CDP_ALCOHOL_P_TRANSF_CS"/>
</dbReference>
<keyword evidence="13 19" id="KW-0472">Membrane</keyword>
<name>A0ABW5F9X4_9BACL</name>
<comment type="catalytic activity">
    <reaction evidence="16">
        <text>a CDP-1,2-diacyl-sn-glycerol + sn-glycerol 3-phosphate = a 1,2-diacyl-sn-glycero-3-phospho-(1'-sn-glycero-3'-phosphate) + CMP + H(+)</text>
        <dbReference type="Rhea" id="RHEA:12593"/>
        <dbReference type="ChEBI" id="CHEBI:15378"/>
        <dbReference type="ChEBI" id="CHEBI:57597"/>
        <dbReference type="ChEBI" id="CHEBI:58332"/>
        <dbReference type="ChEBI" id="CHEBI:60110"/>
        <dbReference type="ChEBI" id="CHEBI:60377"/>
        <dbReference type="EC" id="2.7.8.5"/>
    </reaction>
</comment>
<feature type="transmembrane region" description="Helical" evidence="19">
    <location>
        <begin position="37"/>
        <end position="56"/>
    </location>
</feature>
<evidence type="ECO:0000256" key="3">
    <source>
        <dbReference type="ARBA" id="ARBA00005042"/>
    </source>
</evidence>
<sequence>MNLANRITLFRILLIPLFIALFPIYPEAWVNQFPILAYLEVHGVFYAALVFIVASITDKLDGYVARKYNQTTNLGKLLDPLADKLLVAAALILMVSLHMIPSWIAFLILAREVIMMGVRIAASAQKVALAADKYGKWKMVLQVAAISAILLNNAPFSLFTSFPVDLTLMYGALVLTVYSGYNYIKNNYQLLQLEAHTSHQ</sequence>
<evidence type="ECO:0000256" key="10">
    <source>
        <dbReference type="ARBA" id="ARBA00022692"/>
    </source>
</evidence>
<comment type="pathway">
    <text evidence="4">Lipid metabolism.</text>
</comment>
<organism evidence="20 21">
    <name type="scientific">Paenibacillus rhizoplanae</name>
    <dbReference type="NCBI Taxonomy" id="1917181"/>
    <lineage>
        <taxon>Bacteria</taxon>
        <taxon>Bacillati</taxon>
        <taxon>Bacillota</taxon>
        <taxon>Bacilli</taxon>
        <taxon>Bacillales</taxon>
        <taxon>Paenibacillaceae</taxon>
        <taxon>Paenibacillus</taxon>
    </lineage>
</organism>
<feature type="transmembrane region" description="Helical" evidence="19">
    <location>
        <begin position="168"/>
        <end position="184"/>
    </location>
</feature>
<evidence type="ECO:0000256" key="4">
    <source>
        <dbReference type="ARBA" id="ARBA00005189"/>
    </source>
</evidence>
<evidence type="ECO:0000256" key="16">
    <source>
        <dbReference type="ARBA" id="ARBA00048586"/>
    </source>
</evidence>
<dbReference type="Proteomes" id="UP001597448">
    <property type="component" value="Unassembled WGS sequence"/>
</dbReference>
<evidence type="ECO:0000313" key="20">
    <source>
        <dbReference type="EMBL" id="MFD2410786.1"/>
    </source>
</evidence>
<evidence type="ECO:0000256" key="15">
    <source>
        <dbReference type="ARBA" id="ARBA00023264"/>
    </source>
</evidence>
<evidence type="ECO:0000256" key="9">
    <source>
        <dbReference type="ARBA" id="ARBA00022679"/>
    </source>
</evidence>
<keyword evidence="8" id="KW-0444">Lipid biosynthesis</keyword>
<evidence type="ECO:0000256" key="7">
    <source>
        <dbReference type="ARBA" id="ARBA00014944"/>
    </source>
</evidence>